<keyword evidence="2" id="KW-1185">Reference proteome</keyword>
<reference evidence="1 2" key="1">
    <citation type="submission" date="2021-06" db="EMBL/GenBank/DDBJ databases">
        <authorList>
            <person name="Palmer J.M."/>
        </authorList>
    </citation>
    <scope>NUCLEOTIDE SEQUENCE [LARGE SCALE GENOMIC DNA]</scope>
    <source>
        <strain evidence="1 2">AS_MEX2019</strain>
        <tissue evidence="1">Muscle</tissue>
    </source>
</reference>
<dbReference type="Proteomes" id="UP001469553">
    <property type="component" value="Unassembled WGS sequence"/>
</dbReference>
<evidence type="ECO:0000313" key="2">
    <source>
        <dbReference type="Proteomes" id="UP001469553"/>
    </source>
</evidence>
<protein>
    <submittedName>
        <fullName evidence="1">Uncharacterized protein</fullName>
    </submittedName>
</protein>
<evidence type="ECO:0000313" key="1">
    <source>
        <dbReference type="EMBL" id="MEQ2289464.1"/>
    </source>
</evidence>
<gene>
    <name evidence="1" type="ORF">AMECASPLE_033234</name>
</gene>
<name>A0ABV0Y6N4_9TELE</name>
<dbReference type="EMBL" id="JAHRIP010023277">
    <property type="protein sequence ID" value="MEQ2289464.1"/>
    <property type="molecule type" value="Genomic_DNA"/>
</dbReference>
<proteinExistence type="predicted"/>
<accession>A0ABV0Y6N4</accession>
<sequence>MNCLRLNPFLIDNEMSKSAILKLSFPSLKDQRPPLTQSYFLQPNMVKRSPTGGKPVQPGKLHSTTQTLNFTFTWKLFLSSCRTGMRACSVHCKSAFSESDVPYSALDEDSSKKYS</sequence>
<organism evidence="1 2">
    <name type="scientific">Ameca splendens</name>
    <dbReference type="NCBI Taxonomy" id="208324"/>
    <lineage>
        <taxon>Eukaryota</taxon>
        <taxon>Metazoa</taxon>
        <taxon>Chordata</taxon>
        <taxon>Craniata</taxon>
        <taxon>Vertebrata</taxon>
        <taxon>Euteleostomi</taxon>
        <taxon>Actinopterygii</taxon>
        <taxon>Neopterygii</taxon>
        <taxon>Teleostei</taxon>
        <taxon>Neoteleostei</taxon>
        <taxon>Acanthomorphata</taxon>
        <taxon>Ovalentaria</taxon>
        <taxon>Atherinomorphae</taxon>
        <taxon>Cyprinodontiformes</taxon>
        <taxon>Goodeidae</taxon>
        <taxon>Ameca</taxon>
    </lineage>
</organism>
<comment type="caution">
    <text evidence="1">The sequence shown here is derived from an EMBL/GenBank/DDBJ whole genome shotgun (WGS) entry which is preliminary data.</text>
</comment>